<reference evidence="1 2" key="1">
    <citation type="submission" date="2020-05" db="EMBL/GenBank/DDBJ databases">
        <title>Sulfurimonas marisnigri, sp. nov., and Sulfurimonas baltica, sp. nov., manganese oxide reducing chemolithoautotrophs of the class Epsilonproteobacteria isolated from the pelagic redoxclines of the Black and Baltic Seas and emended description of the genus Sulfurimonas.</title>
        <authorList>
            <person name="Henkel J.V."/>
            <person name="Laudan C."/>
            <person name="Werner J."/>
            <person name="Neu T."/>
            <person name="Plewe S."/>
            <person name="Sproer C."/>
            <person name="Bunk B."/>
            <person name="Schulz-Vogt H.N."/>
        </authorList>
    </citation>
    <scope>NUCLEOTIDE SEQUENCE [LARGE SCALE GENOMIC DNA]</scope>
    <source>
        <strain evidence="1 2">GD2</strain>
    </source>
</reference>
<proteinExistence type="predicted"/>
<dbReference type="Proteomes" id="UP000593994">
    <property type="component" value="Chromosome"/>
</dbReference>
<evidence type="ECO:0000313" key="2">
    <source>
        <dbReference type="Proteomes" id="UP000593994"/>
    </source>
</evidence>
<dbReference type="RefSeq" id="WP_194368000.1">
    <property type="nucleotide sequence ID" value="NZ_CP054492.1"/>
</dbReference>
<dbReference type="EMBL" id="CP054492">
    <property type="protein sequence ID" value="QOY50880.1"/>
    <property type="molecule type" value="Genomic_DNA"/>
</dbReference>
<dbReference type="KEGG" id="sbal:HUE88_06925"/>
<evidence type="ECO:0000313" key="1">
    <source>
        <dbReference type="EMBL" id="QOY50880.1"/>
    </source>
</evidence>
<accession>A0A7S7RM27</accession>
<gene>
    <name evidence="1" type="ORF">HUE88_06925</name>
</gene>
<keyword evidence="2" id="KW-1185">Reference proteome</keyword>
<name>A0A7S7RM27_9BACT</name>
<protein>
    <submittedName>
        <fullName evidence="1">Uncharacterized protein</fullName>
    </submittedName>
</protein>
<sequence>MKLILFVLLALELSAFDTATASKIFDKIFHAMVPKENVIVYTSNYEYKVVIANAPNLSLSSEIESADIILVDSFEEVPKNSENLLLFTTSHVVYTSNKNAVGAFYWYRGHIKIEFSKARLQNKKISLPKSFDKYIKDGE</sequence>
<organism evidence="1 2">
    <name type="scientific">Candidatus Sulfurimonas baltica</name>
    <dbReference type="NCBI Taxonomy" id="2740404"/>
    <lineage>
        <taxon>Bacteria</taxon>
        <taxon>Pseudomonadati</taxon>
        <taxon>Campylobacterota</taxon>
        <taxon>Epsilonproteobacteria</taxon>
        <taxon>Campylobacterales</taxon>
        <taxon>Sulfurimonadaceae</taxon>
        <taxon>Sulfurimonas</taxon>
    </lineage>
</organism>
<dbReference type="AlphaFoldDB" id="A0A7S7RM27"/>